<keyword evidence="17" id="KW-1185">Reference proteome</keyword>
<dbReference type="PANTHER" id="PTHR48438:SF1">
    <property type="entry name" value="ALPHA-(1,3)-FUCOSYLTRANSFERASE C-RELATED"/>
    <property type="match status" value="1"/>
</dbReference>
<dbReference type="Pfam" id="PF17039">
    <property type="entry name" value="Glyco_tran_10_N"/>
    <property type="match status" value="1"/>
</dbReference>
<evidence type="ECO:0000256" key="6">
    <source>
        <dbReference type="ARBA" id="ARBA00022692"/>
    </source>
</evidence>
<feature type="domain" description="Fucosyltransferase N-terminal" evidence="15">
    <location>
        <begin position="139"/>
        <end position="254"/>
    </location>
</feature>
<evidence type="ECO:0000256" key="7">
    <source>
        <dbReference type="ARBA" id="ARBA00022968"/>
    </source>
</evidence>
<accession>A0AAD9IZT2</accession>
<dbReference type="InterPro" id="IPR038577">
    <property type="entry name" value="GT10-like_C_sf"/>
</dbReference>
<feature type="signal peptide" evidence="13">
    <location>
        <begin position="1"/>
        <end position="15"/>
    </location>
</feature>
<evidence type="ECO:0000259" key="14">
    <source>
        <dbReference type="Pfam" id="PF00852"/>
    </source>
</evidence>
<protein>
    <recommendedName>
        <fullName evidence="12">Fucosyltransferase</fullName>
        <ecNumber evidence="12">2.4.1.-</ecNumber>
    </recommendedName>
</protein>
<keyword evidence="9 12" id="KW-0333">Golgi apparatus</keyword>
<feature type="transmembrane region" description="Helical" evidence="12">
    <location>
        <begin position="49"/>
        <end position="67"/>
    </location>
</feature>
<dbReference type="PANTHER" id="PTHR48438">
    <property type="entry name" value="ALPHA-(1,3)-FUCOSYLTRANSFERASE C-RELATED"/>
    <property type="match status" value="1"/>
</dbReference>
<dbReference type="SUPFAM" id="SSF53756">
    <property type="entry name" value="UDP-Glycosyltransferase/glycogen phosphorylase"/>
    <property type="match status" value="1"/>
</dbReference>
<dbReference type="GO" id="GO:0032580">
    <property type="term" value="C:Golgi cisterna membrane"/>
    <property type="evidence" value="ECO:0007669"/>
    <property type="project" value="UniProtKB-SubCell"/>
</dbReference>
<keyword evidence="8 12" id="KW-1133">Transmembrane helix</keyword>
<keyword evidence="11" id="KW-0325">Glycoprotein</keyword>
<comment type="similarity">
    <text evidence="3 12">Belongs to the glycosyltransferase 10 family.</text>
</comment>
<keyword evidence="10 12" id="KW-0472">Membrane</keyword>
<dbReference type="GO" id="GO:0000139">
    <property type="term" value="C:Golgi membrane"/>
    <property type="evidence" value="ECO:0007669"/>
    <property type="project" value="UniProtKB-SubCell"/>
</dbReference>
<evidence type="ECO:0000256" key="9">
    <source>
        <dbReference type="ARBA" id="ARBA00023034"/>
    </source>
</evidence>
<dbReference type="InterPro" id="IPR031481">
    <property type="entry name" value="Glyco_tran_10_N"/>
</dbReference>
<evidence type="ECO:0000313" key="17">
    <source>
        <dbReference type="Proteomes" id="UP001208570"/>
    </source>
</evidence>
<evidence type="ECO:0000256" key="3">
    <source>
        <dbReference type="ARBA" id="ARBA00008919"/>
    </source>
</evidence>
<keyword evidence="13" id="KW-0732">Signal</keyword>
<dbReference type="Pfam" id="PF00852">
    <property type="entry name" value="Glyco_transf_10"/>
    <property type="match status" value="1"/>
</dbReference>
<evidence type="ECO:0000256" key="13">
    <source>
        <dbReference type="SAM" id="SignalP"/>
    </source>
</evidence>
<feature type="chain" id="PRO_5042266004" description="Fucosyltransferase" evidence="13">
    <location>
        <begin position="16"/>
        <end position="468"/>
    </location>
</feature>
<dbReference type="FunFam" id="3.40.50.11660:FF:000006">
    <property type="entry name" value="Alpha-(1,3)-fucosyltransferase C"/>
    <property type="match status" value="1"/>
</dbReference>
<dbReference type="EC" id="2.4.1.-" evidence="12"/>
<dbReference type="Gene3D" id="3.40.50.11660">
    <property type="entry name" value="Glycosyl transferase family 10, C-terminal domain"/>
    <property type="match status" value="1"/>
</dbReference>
<comment type="caution">
    <text evidence="12">Lacks conserved residue(s) required for the propagation of feature annotation.</text>
</comment>
<feature type="transmembrane region" description="Helical" evidence="12">
    <location>
        <begin position="79"/>
        <end position="97"/>
    </location>
</feature>
<evidence type="ECO:0000256" key="12">
    <source>
        <dbReference type="RuleBase" id="RU003832"/>
    </source>
</evidence>
<keyword evidence="7" id="KW-0735">Signal-anchor</keyword>
<evidence type="ECO:0000256" key="10">
    <source>
        <dbReference type="ARBA" id="ARBA00023136"/>
    </source>
</evidence>
<comment type="caution">
    <text evidence="16">The sequence shown here is derived from an EMBL/GenBank/DDBJ whole genome shotgun (WGS) entry which is preliminary data.</text>
</comment>
<comment type="subcellular location">
    <subcellularLocation>
        <location evidence="1">Golgi apparatus membrane</location>
        <topology evidence="1">Single-pass type II membrane protein</topology>
    </subcellularLocation>
    <subcellularLocation>
        <location evidence="12">Golgi apparatus</location>
        <location evidence="12">Golgi stack membrane</location>
        <topology evidence="12">Single-pass type II membrane protein</topology>
    </subcellularLocation>
</comment>
<comment type="pathway">
    <text evidence="2">Protein modification; protein glycosylation.</text>
</comment>
<feature type="domain" description="Fucosyltransferase C-terminal" evidence="14">
    <location>
        <begin position="273"/>
        <end position="434"/>
    </location>
</feature>
<keyword evidence="5 12" id="KW-0808">Transferase</keyword>
<dbReference type="InterPro" id="IPR001503">
    <property type="entry name" value="Glyco_trans_10"/>
</dbReference>
<proteinExistence type="inferred from homology"/>
<evidence type="ECO:0000313" key="16">
    <source>
        <dbReference type="EMBL" id="KAK2143749.1"/>
    </source>
</evidence>
<evidence type="ECO:0000256" key="5">
    <source>
        <dbReference type="ARBA" id="ARBA00022679"/>
    </source>
</evidence>
<dbReference type="EMBL" id="JAODUP010000816">
    <property type="protein sequence ID" value="KAK2143749.1"/>
    <property type="molecule type" value="Genomic_DNA"/>
</dbReference>
<keyword evidence="6 12" id="KW-0812">Transmembrane</keyword>
<name>A0AAD9IZT2_9ANNE</name>
<evidence type="ECO:0000259" key="15">
    <source>
        <dbReference type="Pfam" id="PF17039"/>
    </source>
</evidence>
<evidence type="ECO:0000256" key="8">
    <source>
        <dbReference type="ARBA" id="ARBA00022989"/>
    </source>
</evidence>
<dbReference type="AlphaFoldDB" id="A0AAD9IZT2"/>
<dbReference type="GO" id="GO:0008417">
    <property type="term" value="F:fucosyltransferase activity"/>
    <property type="evidence" value="ECO:0007669"/>
    <property type="project" value="InterPro"/>
</dbReference>
<dbReference type="InterPro" id="IPR055270">
    <property type="entry name" value="Glyco_tran_10_C"/>
</dbReference>
<evidence type="ECO:0000256" key="1">
    <source>
        <dbReference type="ARBA" id="ARBA00004323"/>
    </source>
</evidence>
<dbReference type="Proteomes" id="UP001208570">
    <property type="component" value="Unassembled WGS sequence"/>
</dbReference>
<sequence length="468" mass="54673">MVLVLLYSALPIIQASELSVWMFMYCKLLTTNINSIIQMNMPNTPSTSMHSYVACILFKVTSALTMTGNRGTNYIPSKYVLLLMVVVALIGISGYYITNFNIISPSLQQVGDVLSATNISSRSKYIDIPSNKTHDYTNKTKVIMFWTTWYRSKMWFNLPKSALGRSLFQRKYCKHTNCILTNDHSRLKEADVLLFYFADGPNWPKIRYPQQYYAHFIHEAPGKRRTRTFLDKYEGKINLTINFRHDADVYVPYNTFFRRLTSIPYKPRVPLAMKTKMAVWPVSHCKTSSQREDYVKELSKYIDVDIFGACGPYKCKRSKTHDCLNQWEKTYKFYLSFENNICDDYITEKLFKTLDNEIIPIVLGGGNYTNDAPPHSVINVLDFSSPKSLADYLIELGKNETRYYDYFKWKSDYEMASIYSVMMCRLCDGLHEDMFPHRPASRHYADYWYGPHGERCDSELMSRLKKRF</sequence>
<keyword evidence="4 12" id="KW-0328">Glycosyltransferase</keyword>
<reference evidence="16" key="1">
    <citation type="journal article" date="2023" name="Mol. Biol. Evol.">
        <title>Third-Generation Sequencing Reveals the Adaptive Role of the Epigenome in Three Deep-Sea Polychaetes.</title>
        <authorList>
            <person name="Perez M."/>
            <person name="Aroh O."/>
            <person name="Sun Y."/>
            <person name="Lan Y."/>
            <person name="Juniper S.K."/>
            <person name="Young C.R."/>
            <person name="Angers B."/>
            <person name="Qian P.Y."/>
        </authorList>
    </citation>
    <scope>NUCLEOTIDE SEQUENCE</scope>
    <source>
        <strain evidence="16">P08H-3</strain>
    </source>
</reference>
<organism evidence="16 17">
    <name type="scientific">Paralvinella palmiformis</name>
    <dbReference type="NCBI Taxonomy" id="53620"/>
    <lineage>
        <taxon>Eukaryota</taxon>
        <taxon>Metazoa</taxon>
        <taxon>Spiralia</taxon>
        <taxon>Lophotrochozoa</taxon>
        <taxon>Annelida</taxon>
        <taxon>Polychaeta</taxon>
        <taxon>Sedentaria</taxon>
        <taxon>Canalipalpata</taxon>
        <taxon>Terebellida</taxon>
        <taxon>Terebelliformia</taxon>
        <taxon>Alvinellidae</taxon>
        <taxon>Paralvinella</taxon>
    </lineage>
</organism>
<evidence type="ECO:0000256" key="11">
    <source>
        <dbReference type="ARBA" id="ARBA00023180"/>
    </source>
</evidence>
<gene>
    <name evidence="16" type="ORF">LSH36_816g00103</name>
</gene>
<evidence type="ECO:0000256" key="2">
    <source>
        <dbReference type="ARBA" id="ARBA00004922"/>
    </source>
</evidence>
<evidence type="ECO:0000256" key="4">
    <source>
        <dbReference type="ARBA" id="ARBA00022676"/>
    </source>
</evidence>